<dbReference type="EMBL" id="UINC01055968">
    <property type="protein sequence ID" value="SVB75461.1"/>
    <property type="molecule type" value="Genomic_DNA"/>
</dbReference>
<sequence length="56" mass="6159">VRVLGYLRQTGVSTSLSLSELRDKAPAHRRAPPCTPRPASGKITAYNRVVVVVWDI</sequence>
<feature type="region of interest" description="Disordered" evidence="1">
    <location>
        <begin position="18"/>
        <end position="39"/>
    </location>
</feature>
<protein>
    <submittedName>
        <fullName evidence="2">Uncharacterized protein</fullName>
    </submittedName>
</protein>
<evidence type="ECO:0000256" key="1">
    <source>
        <dbReference type="SAM" id="MobiDB-lite"/>
    </source>
</evidence>
<reference evidence="2" key="1">
    <citation type="submission" date="2018-05" db="EMBL/GenBank/DDBJ databases">
        <authorList>
            <person name="Lanie J.A."/>
            <person name="Ng W.-L."/>
            <person name="Kazmierczak K.M."/>
            <person name="Andrzejewski T.M."/>
            <person name="Davidsen T.M."/>
            <person name="Wayne K.J."/>
            <person name="Tettelin H."/>
            <person name="Glass J.I."/>
            <person name="Rusch D."/>
            <person name="Podicherti R."/>
            <person name="Tsui H.-C.T."/>
            <person name="Winkler M.E."/>
        </authorList>
    </citation>
    <scope>NUCLEOTIDE SEQUENCE</scope>
</reference>
<organism evidence="2">
    <name type="scientific">marine metagenome</name>
    <dbReference type="NCBI Taxonomy" id="408172"/>
    <lineage>
        <taxon>unclassified sequences</taxon>
        <taxon>metagenomes</taxon>
        <taxon>ecological metagenomes</taxon>
    </lineage>
</organism>
<accession>A0A382GMT4</accession>
<dbReference type="AlphaFoldDB" id="A0A382GMT4"/>
<gene>
    <name evidence="2" type="ORF">METZ01_LOCUS228315</name>
</gene>
<name>A0A382GMT4_9ZZZZ</name>
<evidence type="ECO:0000313" key="2">
    <source>
        <dbReference type="EMBL" id="SVB75461.1"/>
    </source>
</evidence>
<proteinExistence type="predicted"/>
<feature type="non-terminal residue" evidence="2">
    <location>
        <position position="1"/>
    </location>
</feature>